<comment type="caution">
    <text evidence="1">The sequence shown here is derived from an EMBL/GenBank/DDBJ whole genome shotgun (WGS) entry which is preliminary data.</text>
</comment>
<keyword evidence="2" id="KW-1185">Reference proteome</keyword>
<dbReference type="EMBL" id="JACXVP010000006">
    <property type="protein sequence ID" value="KAG5599391.1"/>
    <property type="molecule type" value="Genomic_DNA"/>
</dbReference>
<name>A0A9J5YHW1_SOLCO</name>
<sequence>MDARKGISAATIILSIIHGTATSNRVEVLGAWEEEAGADVPEDLEARVGKDASAGIELMSTSGDVSTGAAFLLPASSHEGKGRLPLLGPHGHLLLYDKSHVNAFLRHNRPKAGRLRMAENGLILGWYNGVADESKPISCSYTQVPLLDRDSYLNPPRGGIRNKGS</sequence>
<gene>
    <name evidence="1" type="ORF">H5410_030761</name>
</gene>
<dbReference type="AlphaFoldDB" id="A0A9J5YHW1"/>
<proteinExistence type="predicted"/>
<evidence type="ECO:0000313" key="2">
    <source>
        <dbReference type="Proteomes" id="UP000824120"/>
    </source>
</evidence>
<organism evidence="1 2">
    <name type="scientific">Solanum commersonii</name>
    <name type="common">Commerson's wild potato</name>
    <name type="synonym">Commerson's nightshade</name>
    <dbReference type="NCBI Taxonomy" id="4109"/>
    <lineage>
        <taxon>Eukaryota</taxon>
        <taxon>Viridiplantae</taxon>
        <taxon>Streptophyta</taxon>
        <taxon>Embryophyta</taxon>
        <taxon>Tracheophyta</taxon>
        <taxon>Spermatophyta</taxon>
        <taxon>Magnoliopsida</taxon>
        <taxon>eudicotyledons</taxon>
        <taxon>Gunneridae</taxon>
        <taxon>Pentapetalae</taxon>
        <taxon>asterids</taxon>
        <taxon>lamiids</taxon>
        <taxon>Solanales</taxon>
        <taxon>Solanaceae</taxon>
        <taxon>Solanoideae</taxon>
        <taxon>Solaneae</taxon>
        <taxon>Solanum</taxon>
    </lineage>
</organism>
<dbReference type="Proteomes" id="UP000824120">
    <property type="component" value="Chromosome 6"/>
</dbReference>
<evidence type="ECO:0000313" key="1">
    <source>
        <dbReference type="EMBL" id="KAG5599391.1"/>
    </source>
</evidence>
<accession>A0A9J5YHW1</accession>
<protein>
    <submittedName>
        <fullName evidence="1">Uncharacterized protein</fullName>
    </submittedName>
</protein>
<reference evidence="1 2" key="1">
    <citation type="submission" date="2020-09" db="EMBL/GenBank/DDBJ databases">
        <title>De no assembly of potato wild relative species, Solanum commersonii.</title>
        <authorList>
            <person name="Cho K."/>
        </authorList>
    </citation>
    <scope>NUCLEOTIDE SEQUENCE [LARGE SCALE GENOMIC DNA]</scope>
    <source>
        <strain evidence="1">LZ3.2</strain>
        <tissue evidence="1">Leaf</tissue>
    </source>
</reference>